<evidence type="ECO:0000256" key="2">
    <source>
        <dbReference type="ARBA" id="ARBA00004447"/>
    </source>
</evidence>
<keyword evidence="8" id="KW-1133">Transmembrane helix</keyword>
<dbReference type="Pfam" id="PF16363">
    <property type="entry name" value="GDP_Man_Dehyd"/>
    <property type="match status" value="1"/>
</dbReference>
<feature type="domain" description="Putative E3 ubiquitin-protein ligase LIN ARM repeats" evidence="17">
    <location>
        <begin position="488"/>
        <end position="649"/>
    </location>
</feature>
<evidence type="ECO:0000313" key="18">
    <source>
        <dbReference type="EMBL" id="KZM82950.1"/>
    </source>
</evidence>
<dbReference type="InterPro" id="IPR036322">
    <property type="entry name" value="WD40_repeat_dom_sf"/>
</dbReference>
<evidence type="ECO:0000256" key="13">
    <source>
        <dbReference type="SAM" id="MobiDB-lite"/>
    </source>
</evidence>
<dbReference type="STRING" id="79200.A0A175YI99"/>
<comment type="caution">
    <text evidence="18">The sequence shown here is derived from an EMBL/GenBank/DDBJ whole genome shotgun (WGS) entry which is preliminary data.</text>
</comment>
<dbReference type="InterPro" id="IPR036291">
    <property type="entry name" value="NAD(P)-bd_dom_sf"/>
</dbReference>
<dbReference type="InterPro" id="IPR016040">
    <property type="entry name" value="NAD(P)-bd_dom"/>
</dbReference>
<feature type="domain" description="Putative E3 ubiquitin-protein ligase LIN N-terminal" evidence="15">
    <location>
        <begin position="32"/>
        <end position="184"/>
    </location>
</feature>
<dbReference type="Gene3D" id="1.25.10.10">
    <property type="entry name" value="Leucine-rich Repeat Variant"/>
    <property type="match status" value="1"/>
</dbReference>
<dbReference type="SMART" id="SM00320">
    <property type="entry name" value="WD40"/>
    <property type="match status" value="3"/>
</dbReference>
<evidence type="ECO:0000256" key="4">
    <source>
        <dbReference type="ARBA" id="ARBA00007505"/>
    </source>
</evidence>
<evidence type="ECO:0000256" key="9">
    <source>
        <dbReference type="ARBA" id="ARBA00023034"/>
    </source>
</evidence>
<comment type="function">
    <text evidence="11">Catalyzes the NAD-dependent decarboxylation of UDP-glucuronic acid to UDP-xylose. Necessary for the biosynthesis of the core tetrasaccharide in glycosaminoglycan biosynthesis.</text>
</comment>
<dbReference type="Gene3D" id="3.40.50.720">
    <property type="entry name" value="NAD(P)-binding Rossmann-like Domain"/>
    <property type="match status" value="2"/>
</dbReference>
<feature type="compositionally biased region" description="Low complexity" evidence="13">
    <location>
        <begin position="252"/>
        <end position="265"/>
    </location>
</feature>
<dbReference type="PANTHER" id="PTHR35549">
    <property type="entry name" value="OS04G0584500 PROTEIN"/>
    <property type="match status" value="1"/>
</dbReference>
<dbReference type="FunFam" id="3.40.50.720:FF:000073">
    <property type="entry name" value="UDP-glucuronic acid decarboxylase 2"/>
    <property type="match status" value="1"/>
</dbReference>
<dbReference type="InterPro" id="IPR011989">
    <property type="entry name" value="ARM-like"/>
</dbReference>
<feature type="repeat" description="WD" evidence="12">
    <location>
        <begin position="1068"/>
        <end position="1101"/>
    </location>
</feature>
<evidence type="ECO:0000259" key="14">
    <source>
        <dbReference type="Pfam" id="PF16363"/>
    </source>
</evidence>
<evidence type="ECO:0000259" key="15">
    <source>
        <dbReference type="Pfam" id="PF23568"/>
    </source>
</evidence>
<evidence type="ECO:0000256" key="1">
    <source>
        <dbReference type="ARBA" id="ARBA00001911"/>
    </source>
</evidence>
<dbReference type="InterPro" id="IPR056512">
    <property type="entry name" value="LIN_N"/>
</dbReference>
<dbReference type="GO" id="GO:0048040">
    <property type="term" value="F:UDP-glucuronate decarboxylase activity"/>
    <property type="evidence" value="ECO:0007669"/>
    <property type="project" value="UniProtKB-EC"/>
</dbReference>
<dbReference type="OMA" id="WGKESQV"/>
<keyword evidence="12" id="KW-0853">WD repeat</keyword>
<dbReference type="PROSITE" id="PS50082">
    <property type="entry name" value="WD_REPEATS_2"/>
    <property type="match status" value="1"/>
</dbReference>
<dbReference type="EC" id="4.1.1.35" evidence="5"/>
<dbReference type="Pfam" id="PF23628">
    <property type="entry name" value="ARM_LIN_C"/>
    <property type="match status" value="1"/>
</dbReference>
<accession>A0A175YI99</accession>
<feature type="domain" description="Putative E3 ubiquitin-protein ligase LIN ARM-like" evidence="16">
    <location>
        <begin position="651"/>
        <end position="1004"/>
    </location>
</feature>
<evidence type="ECO:0000256" key="5">
    <source>
        <dbReference type="ARBA" id="ARBA00012290"/>
    </source>
</evidence>
<evidence type="ECO:0000256" key="8">
    <source>
        <dbReference type="ARBA" id="ARBA00022989"/>
    </source>
</evidence>
<dbReference type="PROSITE" id="PS50294">
    <property type="entry name" value="WD_REPEATS_REGION"/>
    <property type="match status" value="1"/>
</dbReference>
<organism evidence="18">
    <name type="scientific">Daucus carota subsp. sativus</name>
    <name type="common">Carrot</name>
    <dbReference type="NCBI Taxonomy" id="79200"/>
    <lineage>
        <taxon>Eukaryota</taxon>
        <taxon>Viridiplantae</taxon>
        <taxon>Streptophyta</taxon>
        <taxon>Embryophyta</taxon>
        <taxon>Tracheophyta</taxon>
        <taxon>Spermatophyta</taxon>
        <taxon>Magnoliopsida</taxon>
        <taxon>eudicotyledons</taxon>
        <taxon>Gunneridae</taxon>
        <taxon>Pentapetalae</taxon>
        <taxon>asterids</taxon>
        <taxon>campanulids</taxon>
        <taxon>Apiales</taxon>
        <taxon>Apiaceae</taxon>
        <taxon>Apioideae</taxon>
        <taxon>Scandiceae</taxon>
        <taxon>Daucinae</taxon>
        <taxon>Daucus</taxon>
        <taxon>Daucus sect. Daucus</taxon>
    </lineage>
</organism>
<keyword evidence="10" id="KW-0472">Membrane</keyword>
<dbReference type="EMBL" id="LNRQ01000009">
    <property type="protein sequence ID" value="KZM82950.1"/>
    <property type="molecule type" value="Genomic_DNA"/>
</dbReference>
<reference evidence="18" key="1">
    <citation type="journal article" date="2016" name="Nat. Genet.">
        <title>A high-quality carrot genome assembly provides new insights into carotenoid accumulation and asterid genome evolution.</title>
        <authorList>
            <person name="Iorizzo M."/>
            <person name="Ellison S."/>
            <person name="Senalik D."/>
            <person name="Zeng P."/>
            <person name="Satapoomin P."/>
            <person name="Huang J."/>
            <person name="Bowman M."/>
            <person name="Iovene M."/>
            <person name="Sanseverino W."/>
            <person name="Cavagnaro P."/>
            <person name="Yildiz M."/>
            <person name="Macko-Podgorni A."/>
            <person name="Moranska E."/>
            <person name="Grzebelus E."/>
            <person name="Grzebelus D."/>
            <person name="Ashrafi H."/>
            <person name="Zheng Z."/>
            <person name="Cheng S."/>
            <person name="Spooner D."/>
            <person name="Van Deynze A."/>
            <person name="Simon P."/>
        </authorList>
    </citation>
    <scope>NUCLEOTIDE SEQUENCE [LARGE SCALE GENOMIC DNA]</scope>
    <source>
        <tissue evidence="18">Leaf</tissue>
    </source>
</reference>
<dbReference type="SUPFAM" id="SSF51735">
    <property type="entry name" value="NAD(P)-binding Rossmann-fold domains"/>
    <property type="match status" value="1"/>
</dbReference>
<dbReference type="InterPro" id="IPR016024">
    <property type="entry name" value="ARM-type_fold"/>
</dbReference>
<dbReference type="Pfam" id="PF23568">
    <property type="entry name" value="ARM_LIN"/>
    <property type="match status" value="1"/>
</dbReference>
<feature type="domain" description="NAD(P)-binding" evidence="14">
    <location>
        <begin position="1406"/>
        <end position="1695"/>
    </location>
</feature>
<sequence>MSHTSLASTSYSSSSSCYIAPHDHRKPGLNSIQVLVSKINEYLDEFIGDDKARKNVKHKCGSRLKTGKQEFFEFSEQSIISNLYWGIESIEAAIQAKDNAEERVVRLKNAEKMLQVPALLSEHGVTAEIRNCYLVCCSYFYLSLVRKLQNDEWQVAIHFLQALMVSPMIVFKDFAPKLCTNIFESCSVSGVNARTKSGAMNHVSCEGEIGEGLRLVAKQYKGWLMYYQVMFYGDASRSRRVSATFPDNYNKSENSLNMKSSSESSHPPERECSQQAYSNFEKVHPLDTLEKVPIASAEESKVSTYLRSLLVDDRSRTSDIRCLRDILKESQSSTPVSSSSRTDFIDDDDLQEYAEASEASFGLERTVSGNPEEVSDQWDAVIRREDMTIFGSGTFSSSLRNLNLSQLEAGLFESHTFLNSHMEEETSRRRMHLQDFEQTDQIGSATLQNYYYSQEYPPGNSARRKKKFSSENSIDEIFLHPEENSHIEQVGVLEKLISKLCFSENLGEEDYTVEITTVYEILSKKTGAKYSMLKDIIIDQLLMAISTSKEEGVIRTSVSILSTIISVNKSVVEDIKKKGLRLSDLVTALKRNVYEAATLIYFVNPSPAEINNLELLPVLLEVICSSNSQKCSLSSPKLTPPAASLMIIEVLITACDYATNNMHLEAISSPRVLCGLLNAPKQNNLQEFISLAAVLVRCMRFDGKCRKQISQFTPIAPVISLLLSEHKPAIYAGLEFFNEILRIPRTSAISLLQLVEKEGRTNDIRKSLLQILQSQPEHKLLAANLLLHFEMLEDLSGTSIYCTEAMEIILETMACDETPATQKNSAFILSNLGGTYAWTGEPYTVAWLVKKAGLSSLHHKNIIRKIDWSDQSIQDAGTDTWSSKIARHIIKFGKPVFHALVKGLQGNSKRIARECLITLAWLGCEIVKTPNDLRYSACEILLDSIEQYVHPGLELEDRLLACLCIYNYASGRAMQKLVHFSEGVRESLRRLSSITWMAEELLKVADYLQPDKWRISCVHTQVLEMGNNSSGSVNALIYFRGELYSGYADGSIKAWDIKGQSATLVRDIKAHKKAVTCFSLFEPQNCLLTGSADKTIRMWQIIEQKLECIQVIAAKSSVQSLDTSGNMIFVVTQGNNMKVFDTSKKDTDVYKKKNVKCINAKEGKYYLGCLDSSLQEVTLINNRHQELKAPIWSWRIQRKSINSIALYKDWLYSASSVVEGSSVKEWRRNSKPQMLIVPGKSTTITAMRVVEDFIYLQCNSSANSLQIWLRGTQHKVGRLSAGSKITSLLTANDMVLCGTETGLIKDMLGRPRTSGFSISVSVLIKYMLREQRLLFVLIGFAVPALVFNVFHVSTSSRIKHVSVAESWQSTELSRIPRRIAYELPEVMNRAGKVPLGLKRKRLRVVVTGGAGFVGSHLVDRLLERGDSVIVVDNFFTGRKENLLHQLKNPRFELIRHDVVEPILLEVDQIYHLACPASPVHYKFNPTNVVGTLNMLGLAKRVGARFLLTSTSEVYGDPLQHPQVETYWGNVNPIGVRSCYDEGKRVAETLTMDYHRGLNIEVRIARIFNTYGPRMCLDDGRVVSNFVAQALRKEPLTVYGDGKQTRSFQFVSDLVEGLMRLMEGDHVGPFNLGNPGEFTMLELAQVVQDTIDRNAKIEYRPNTEDDPHMRKPDISKAKKLLGWEPMVSLRDGLPQMASSEFEVGKCWPSVFSSVFVSKSLRNVIILPRRLNITGTVYCTRKVKLTANGTVPSYLPPFRKATVILRCDNTDLANAITNSSGKFSIVSEARYIISPVYFYVGAGVGKCQLIVKEPLAYCDFTLPIRQLVANISAPPGPLYPVPGGILKPVISNFFLPPEA</sequence>
<feature type="region of interest" description="Disordered" evidence="13">
    <location>
        <begin position="252"/>
        <end position="274"/>
    </location>
</feature>
<keyword evidence="7" id="KW-0456">Lyase</keyword>
<dbReference type="PANTHER" id="PTHR35549:SF2">
    <property type="entry name" value="TRANSDUCIN_WD40 REPEAT-LIKE SUPERFAMILY PROTEIN"/>
    <property type="match status" value="1"/>
</dbReference>
<dbReference type="Gramene" id="KZM82950">
    <property type="protein sequence ID" value="KZM82950"/>
    <property type="gene ID" value="DCAR_030519"/>
</dbReference>
<dbReference type="GO" id="GO:0032580">
    <property type="term" value="C:Golgi cisterna membrane"/>
    <property type="evidence" value="ECO:0007669"/>
    <property type="project" value="UniProtKB-SubCell"/>
</dbReference>
<dbReference type="Pfam" id="PF23654">
    <property type="entry name" value="ARM_LIN_2nd"/>
    <property type="match status" value="1"/>
</dbReference>
<evidence type="ECO:0000256" key="3">
    <source>
        <dbReference type="ARBA" id="ARBA00005100"/>
    </source>
</evidence>
<dbReference type="Pfam" id="PF00400">
    <property type="entry name" value="WD40"/>
    <property type="match status" value="1"/>
</dbReference>
<keyword evidence="9" id="KW-0333">Golgi apparatus</keyword>
<gene>
    <name evidence="18" type="ORF">DCAR_030519</name>
</gene>
<comment type="similarity">
    <text evidence="4">Belongs to the NAD(P)-dependent epimerase/dehydratase family. UDP-glucuronic acid decarboxylase subfamily.</text>
</comment>
<proteinExistence type="inferred from homology"/>
<dbReference type="CDD" id="cd05230">
    <property type="entry name" value="UGD_SDR_e"/>
    <property type="match status" value="1"/>
</dbReference>
<dbReference type="InterPro" id="IPR015943">
    <property type="entry name" value="WD40/YVTN_repeat-like_dom_sf"/>
</dbReference>
<evidence type="ECO:0000259" key="17">
    <source>
        <dbReference type="Pfam" id="PF23654"/>
    </source>
</evidence>
<evidence type="ECO:0000256" key="6">
    <source>
        <dbReference type="ARBA" id="ARBA00022692"/>
    </source>
</evidence>
<name>A0A175YI99_DAUCS</name>
<evidence type="ECO:0000259" key="16">
    <source>
        <dbReference type="Pfam" id="PF23628"/>
    </source>
</evidence>
<dbReference type="InterPro" id="IPR055566">
    <property type="entry name" value="ARM_LIN"/>
</dbReference>
<comment type="subcellular location">
    <subcellularLocation>
        <location evidence="2">Golgi apparatus</location>
        <location evidence="2">Golgi stack membrane</location>
        <topology evidence="2">Single-pass type II membrane protein</topology>
    </subcellularLocation>
</comment>
<dbReference type="InterPro" id="IPR056514">
    <property type="entry name" value="ARM_LIN_2nd"/>
</dbReference>
<protein>
    <recommendedName>
        <fullName evidence="5">UDP-glucuronate decarboxylase</fullName>
        <ecNumber evidence="5">4.1.1.35</ecNumber>
    </recommendedName>
</protein>
<comment type="cofactor">
    <cofactor evidence="1">
        <name>NAD(+)</name>
        <dbReference type="ChEBI" id="CHEBI:57540"/>
    </cofactor>
</comment>
<evidence type="ECO:0000256" key="7">
    <source>
        <dbReference type="ARBA" id="ARBA00022793"/>
    </source>
</evidence>
<dbReference type="GO" id="GO:0042732">
    <property type="term" value="P:D-xylose metabolic process"/>
    <property type="evidence" value="ECO:0007669"/>
    <property type="project" value="UniProtKB-ARBA"/>
</dbReference>
<dbReference type="Gene3D" id="2.130.10.10">
    <property type="entry name" value="YVTN repeat-like/Quinoprotein amine dehydrogenase"/>
    <property type="match status" value="1"/>
</dbReference>
<keyword evidence="7" id="KW-0210">Decarboxylase</keyword>
<dbReference type="SUPFAM" id="SSF50978">
    <property type="entry name" value="WD40 repeat-like"/>
    <property type="match status" value="1"/>
</dbReference>
<comment type="pathway">
    <text evidence="3">Nucleotide-sugar biosynthesis; UDP-alpha-D-xylose biosynthesis; UDP-alpha-D-xylose from UDP-alpha-D-glucuronate: step 1/1.</text>
</comment>
<evidence type="ECO:0000256" key="12">
    <source>
        <dbReference type="PROSITE-ProRule" id="PRU00221"/>
    </source>
</evidence>
<dbReference type="FunFam" id="3.40.50.720:FF:000044">
    <property type="entry name" value="UDP-glucuronic acid decarboxylase 1"/>
    <property type="match status" value="1"/>
</dbReference>
<dbReference type="SUPFAM" id="SSF48371">
    <property type="entry name" value="ARM repeat"/>
    <property type="match status" value="1"/>
</dbReference>
<dbReference type="InterPro" id="IPR001680">
    <property type="entry name" value="WD40_rpt"/>
</dbReference>
<evidence type="ECO:0000256" key="10">
    <source>
        <dbReference type="ARBA" id="ARBA00023136"/>
    </source>
</evidence>
<evidence type="ECO:0000256" key="11">
    <source>
        <dbReference type="ARBA" id="ARBA00025005"/>
    </source>
</evidence>
<keyword evidence="6" id="KW-0812">Transmembrane</keyword>